<dbReference type="SMART" id="SM00451">
    <property type="entry name" value="ZnF_U1"/>
    <property type="match status" value="1"/>
</dbReference>
<evidence type="ECO:0000256" key="5">
    <source>
        <dbReference type="ARBA" id="ARBA00022737"/>
    </source>
</evidence>
<evidence type="ECO:0000256" key="8">
    <source>
        <dbReference type="ARBA" id="ARBA00034126"/>
    </source>
</evidence>
<evidence type="ECO:0000256" key="4">
    <source>
        <dbReference type="ARBA" id="ARBA00022723"/>
    </source>
</evidence>
<evidence type="ECO:0000256" key="3">
    <source>
        <dbReference type="ARBA" id="ARBA00022517"/>
    </source>
</evidence>
<feature type="region of interest" description="Disordered" evidence="10">
    <location>
        <begin position="168"/>
        <end position="189"/>
    </location>
</feature>
<dbReference type="GO" id="GO:0005737">
    <property type="term" value="C:cytoplasm"/>
    <property type="evidence" value="ECO:0007669"/>
    <property type="project" value="UniProtKB-SubCell"/>
</dbReference>
<dbReference type="GeneID" id="30994452"/>
<reference evidence="13" key="1">
    <citation type="submission" date="2016-05" db="EMBL/GenBank/DDBJ databases">
        <title>Comparative genomics of biotechnologically important yeasts.</title>
        <authorList>
            <consortium name="DOE Joint Genome Institute"/>
            <person name="Riley R."/>
            <person name="Haridas S."/>
            <person name="Wolfe K.H."/>
            <person name="Lopes M.R."/>
            <person name="Hittinger C.T."/>
            <person name="Goker M."/>
            <person name="Salamov A."/>
            <person name="Wisecaver J."/>
            <person name="Long T.M."/>
            <person name="Aerts A.L."/>
            <person name="Barry K."/>
            <person name="Choi C."/>
            <person name="Clum A."/>
            <person name="Coughlan A.Y."/>
            <person name="Deshpande S."/>
            <person name="Douglass A.P."/>
            <person name="Hanson S.J."/>
            <person name="Klenk H.-P."/>
            <person name="Labutti K."/>
            <person name="Lapidus A."/>
            <person name="Lindquist E."/>
            <person name="Lipzen A."/>
            <person name="Meier-Kolthoff J.P."/>
            <person name="Ohm R.A."/>
            <person name="Otillar R.P."/>
            <person name="Pangilinan J."/>
            <person name="Peng Y."/>
            <person name="Rokas A."/>
            <person name="Rosa C.A."/>
            <person name="Scheuner C."/>
            <person name="Sibirny A.A."/>
            <person name="Slot J.C."/>
            <person name="Stielow J.B."/>
            <person name="Sun H."/>
            <person name="Kurtzman C.P."/>
            <person name="Blackwell M."/>
            <person name="Grigoriev I.V."/>
            <person name="Jeffries T.W."/>
        </authorList>
    </citation>
    <scope>NUCLEOTIDE SEQUENCE [LARGE SCALE GENOMIC DNA]</scope>
    <source>
        <strain evidence="13">NRRL Y-1933</strain>
    </source>
</reference>
<dbReference type="InterPro" id="IPR040025">
    <property type="entry name" value="Znf622/Rei1/Reh1"/>
</dbReference>
<gene>
    <name evidence="12" type="ORF">HYPBUDRAFT_145168</name>
</gene>
<keyword evidence="4" id="KW-0479">Metal-binding</keyword>
<evidence type="ECO:0000313" key="12">
    <source>
        <dbReference type="EMBL" id="ODV64989.1"/>
    </source>
</evidence>
<dbReference type="EMBL" id="KV454546">
    <property type="protein sequence ID" value="ODV64989.1"/>
    <property type="molecule type" value="Genomic_DNA"/>
</dbReference>
<keyword evidence="5" id="KW-0677">Repeat</keyword>
<evidence type="ECO:0000256" key="6">
    <source>
        <dbReference type="ARBA" id="ARBA00022771"/>
    </source>
</evidence>
<keyword evidence="3" id="KW-0690">Ribosome biogenesis</keyword>
<dbReference type="GO" id="GO:0042273">
    <property type="term" value="P:ribosomal large subunit biogenesis"/>
    <property type="evidence" value="ECO:0007669"/>
    <property type="project" value="EnsemblFungi"/>
</dbReference>
<dbReference type="RefSeq" id="XP_020074056.1">
    <property type="nucleotide sequence ID" value="XM_020219902.1"/>
</dbReference>
<dbReference type="GO" id="GO:0030687">
    <property type="term" value="C:preribosome, large subunit precursor"/>
    <property type="evidence" value="ECO:0007669"/>
    <property type="project" value="TreeGrafter"/>
</dbReference>
<accession>A0A1E4RCJ0</accession>
<name>A0A1E4RCJ0_9ASCO</name>
<dbReference type="InterPro" id="IPR013087">
    <property type="entry name" value="Znf_C2H2_type"/>
</dbReference>
<evidence type="ECO:0000313" key="13">
    <source>
        <dbReference type="Proteomes" id="UP000095085"/>
    </source>
</evidence>
<dbReference type="InterPro" id="IPR003604">
    <property type="entry name" value="Matrin/U1-like-C_Znf_C2H2"/>
</dbReference>
<dbReference type="GO" id="GO:0008270">
    <property type="term" value="F:zinc ion binding"/>
    <property type="evidence" value="ECO:0007669"/>
    <property type="project" value="UniProtKB-KW"/>
</dbReference>
<evidence type="ECO:0000256" key="2">
    <source>
        <dbReference type="ARBA" id="ARBA00022490"/>
    </source>
</evidence>
<keyword evidence="7" id="KW-0862">Zinc</keyword>
<feature type="compositionally biased region" description="Acidic residues" evidence="10">
    <location>
        <begin position="331"/>
        <end position="345"/>
    </location>
</feature>
<evidence type="ECO:0000256" key="7">
    <source>
        <dbReference type="ARBA" id="ARBA00022833"/>
    </source>
</evidence>
<dbReference type="GO" id="GO:0003676">
    <property type="term" value="F:nucleic acid binding"/>
    <property type="evidence" value="ECO:0007669"/>
    <property type="project" value="InterPro"/>
</dbReference>
<evidence type="ECO:0000256" key="10">
    <source>
        <dbReference type="SAM" id="MobiDB-lite"/>
    </source>
</evidence>
<protein>
    <recommendedName>
        <fullName evidence="11">C2H2-type domain-containing protein</fullName>
    </recommendedName>
</protein>
<dbReference type="InterPro" id="IPR041661">
    <property type="entry name" value="ZN622/Rei1/Reh1_Znf-C2H2"/>
</dbReference>
<dbReference type="PROSITE" id="PS50157">
    <property type="entry name" value="ZINC_FINGER_C2H2_2"/>
    <property type="match status" value="1"/>
</dbReference>
<keyword evidence="2" id="KW-0963">Cytoplasm</keyword>
<dbReference type="OrthoDB" id="19329at2759"/>
<dbReference type="PANTHER" id="PTHR13182:SF8">
    <property type="entry name" value="CYTOPLASMIC 60S SUBUNIT BIOGENESIS FACTOR ZNF622"/>
    <property type="match status" value="1"/>
</dbReference>
<dbReference type="STRING" id="984485.A0A1E4RCJ0"/>
<proteinExistence type="inferred from homology"/>
<keyword evidence="6 9" id="KW-0863">Zinc-finger</keyword>
<dbReference type="PROSITE" id="PS00028">
    <property type="entry name" value="ZINC_FINGER_C2H2_1"/>
    <property type="match status" value="1"/>
</dbReference>
<evidence type="ECO:0000256" key="9">
    <source>
        <dbReference type="PROSITE-ProRule" id="PRU00042"/>
    </source>
</evidence>
<evidence type="ECO:0000256" key="1">
    <source>
        <dbReference type="ARBA" id="ARBA00004496"/>
    </source>
</evidence>
<feature type="region of interest" description="Disordered" evidence="10">
    <location>
        <begin position="328"/>
        <end position="348"/>
    </location>
</feature>
<keyword evidence="13" id="KW-1185">Reference proteome</keyword>
<organism evidence="12 13">
    <name type="scientific">Hyphopichia burtonii NRRL Y-1933</name>
    <dbReference type="NCBI Taxonomy" id="984485"/>
    <lineage>
        <taxon>Eukaryota</taxon>
        <taxon>Fungi</taxon>
        <taxon>Dikarya</taxon>
        <taxon>Ascomycota</taxon>
        <taxon>Saccharomycotina</taxon>
        <taxon>Pichiomycetes</taxon>
        <taxon>Debaryomycetaceae</taxon>
        <taxon>Hyphopichia</taxon>
    </lineage>
</organism>
<sequence length="449" mass="51332">MSFLPQGSTPQTSSYTCNTCGIKFTIADLQRQHMRTEWHRYNLKRRVAGLPSILSDIFAEKILQQEQRREDEEAEEDEFGFFIPRRNKHGVRQPTKKLLKQQAKFAELNRGRKLGEGLQVREESPSAGSVSEFSEFSLGGSSHIHTDDESILTGSGFNYSASEDEYTELESVGALNNEEEEEEDSDSEEEAEMMELMPINHCFFCSKNNGSELENNVRHMFNVHGLYIPERTFLTNLEGLLTYLSEMITFENECLVCGFEGKNLESIRQHVQSKGHCKIPYDTKEEKAAIAEFYDFTIANSSDNKKPSKQKKSVAFESDSDEVLVNIESNDSNDVDSENSQDDPNDNYSVVHVDRSGVELTLPTGARIGHRTMTRYYRQNLPGPRDTLDGERTTALVDKRFAPGITSYEISKQEKDTQQLVQKNKNIAVRRDKLPKVNYQKHYRDELLQ</sequence>
<comment type="similarity">
    <text evidence="8">Belongs to the REI1 family.</text>
</comment>
<evidence type="ECO:0000259" key="11">
    <source>
        <dbReference type="PROSITE" id="PS50157"/>
    </source>
</evidence>
<feature type="compositionally biased region" description="Acidic residues" evidence="10">
    <location>
        <begin position="177"/>
        <end position="189"/>
    </location>
</feature>
<dbReference type="PANTHER" id="PTHR13182">
    <property type="entry name" value="ZINC FINGER PROTEIN 622"/>
    <property type="match status" value="1"/>
</dbReference>
<dbReference type="GO" id="GO:0043023">
    <property type="term" value="F:ribosomal large subunit binding"/>
    <property type="evidence" value="ECO:0007669"/>
    <property type="project" value="EnsemblFungi"/>
</dbReference>
<dbReference type="AlphaFoldDB" id="A0A1E4RCJ0"/>
<dbReference type="Proteomes" id="UP000095085">
    <property type="component" value="Unassembled WGS sequence"/>
</dbReference>
<dbReference type="Pfam" id="PF12756">
    <property type="entry name" value="zf-C2H2_2"/>
    <property type="match status" value="1"/>
</dbReference>
<feature type="domain" description="C2H2-type" evidence="11">
    <location>
        <begin position="15"/>
        <end position="39"/>
    </location>
</feature>
<comment type="subcellular location">
    <subcellularLocation>
        <location evidence="1">Cytoplasm</location>
    </subcellularLocation>
</comment>